<keyword evidence="1" id="KW-0812">Transmembrane</keyword>
<dbReference type="OrthoDB" id="6566376at2"/>
<dbReference type="Proteomes" id="UP000319411">
    <property type="component" value="Chromosome"/>
</dbReference>
<organism evidence="2 3">
    <name type="scientific">Candidatus Pantoea soli</name>
    <dbReference type="NCBI Taxonomy" id="3098669"/>
    <lineage>
        <taxon>Bacteria</taxon>
        <taxon>Pseudomonadati</taxon>
        <taxon>Pseudomonadota</taxon>
        <taxon>Gammaproteobacteria</taxon>
        <taxon>Enterobacterales</taxon>
        <taxon>Erwiniaceae</taxon>
        <taxon>Pantoea</taxon>
    </lineage>
</organism>
<feature type="transmembrane region" description="Helical" evidence="1">
    <location>
        <begin position="169"/>
        <end position="190"/>
    </location>
</feature>
<accession>A0A518XCH8</accession>
<dbReference type="AlphaFoldDB" id="A0A518XCH8"/>
<name>A0A518XCH8_9GAMM</name>
<keyword evidence="3" id="KW-1185">Reference proteome</keyword>
<proteinExistence type="predicted"/>
<evidence type="ECO:0000313" key="2">
    <source>
        <dbReference type="EMBL" id="QDY41903.1"/>
    </source>
</evidence>
<dbReference type="KEGG" id="pdis:D8B20_08370"/>
<dbReference type="RefSeq" id="WP_145888431.1">
    <property type="nucleotide sequence ID" value="NZ_CP032702.1"/>
</dbReference>
<gene>
    <name evidence="2" type="ORF">D8B20_08370</name>
</gene>
<sequence>MNDITPSITNLMRENRFVTPEEMKLIIGFVNGLKEDSGTLQQFENDSNDLIIYHFENMVQPATARRSDVENSAGFELRPLNGSSAPAADIRQNAYFNQFRSSVPMPLSQYIRRPDLRLVSNIYDKARATTYASIAGVLTAAGALVGYSVNLLTAEGAKTSGKQYEDFKTARMALIGGTAGLASAALFFLLRNHLISKQTESNERFINATKRVVKAKIKLSKFVDDTRRKVITDQAKCKEKFATLKKANYGIRDDRPGGSNPQVRETLAMIEAFIFTSLVFSRQVESDIVLEGNHFVSFTVDGQTHTMSEAEFTIFHDIGSIF</sequence>
<dbReference type="EMBL" id="CP032702">
    <property type="protein sequence ID" value="QDY41903.1"/>
    <property type="molecule type" value="Genomic_DNA"/>
</dbReference>
<evidence type="ECO:0000313" key="3">
    <source>
        <dbReference type="Proteomes" id="UP000319411"/>
    </source>
</evidence>
<feature type="transmembrane region" description="Helical" evidence="1">
    <location>
        <begin position="128"/>
        <end position="149"/>
    </location>
</feature>
<evidence type="ECO:0000256" key="1">
    <source>
        <dbReference type="SAM" id="Phobius"/>
    </source>
</evidence>
<reference evidence="2 3" key="1">
    <citation type="submission" date="2018-10" db="EMBL/GenBank/DDBJ databases">
        <title>Genome Sequencing of Pantoea dispersa DSM 32899.</title>
        <authorList>
            <person name="Nawrath M."/>
            <person name="Ottenheim C."/>
            <person name="Wilm A."/>
            <person name="Zimmermann W."/>
            <person name="Wu J.C."/>
        </authorList>
    </citation>
    <scope>NUCLEOTIDE SEQUENCE [LARGE SCALE GENOMIC DNA]</scope>
    <source>
        <strain evidence="2 3">DSM 32899</strain>
    </source>
</reference>
<protein>
    <submittedName>
        <fullName evidence="2">Uncharacterized protein</fullName>
    </submittedName>
</protein>
<keyword evidence="1" id="KW-0472">Membrane</keyword>
<keyword evidence="1" id="KW-1133">Transmembrane helix</keyword>